<dbReference type="GO" id="GO:0005975">
    <property type="term" value="P:carbohydrate metabolic process"/>
    <property type="evidence" value="ECO:0007669"/>
    <property type="project" value="InterPro"/>
</dbReference>
<dbReference type="AlphaFoldDB" id="A0A5C0ZTP6"/>
<reference evidence="6" key="1">
    <citation type="submission" date="2019-02" db="EMBL/GenBank/DDBJ databases">
        <authorList>
            <person name="Peery R."/>
            <person name="Mahon E.L."/>
            <person name="Cullingham C.I."/>
            <person name="McAllister C.H."/>
            <person name="Cooke J.E.K."/>
        </authorList>
    </citation>
    <scope>NUCLEOTIDE SEQUENCE</scope>
</reference>
<gene>
    <name evidence="6" type="primary">Chia7_3</name>
</gene>
<dbReference type="FunFam" id="3.30.20.10:FF:000001">
    <property type="entry name" value="Endochitinase (Chitinase)"/>
    <property type="match status" value="1"/>
</dbReference>
<dbReference type="GO" id="GO:0006032">
    <property type="term" value="P:chitin catabolic process"/>
    <property type="evidence" value="ECO:0007669"/>
    <property type="project" value="InterPro"/>
</dbReference>
<dbReference type="GO" id="GO:0004568">
    <property type="term" value="F:chitinase activity"/>
    <property type="evidence" value="ECO:0007669"/>
    <property type="project" value="InterPro"/>
</dbReference>
<feature type="disulfide bond" evidence="3">
    <location>
        <begin position="199"/>
        <end position="231"/>
    </location>
</feature>
<dbReference type="Pfam" id="PF00182">
    <property type="entry name" value="Glyco_hydro_19"/>
    <property type="match status" value="1"/>
</dbReference>
<protein>
    <submittedName>
        <fullName evidence="6">Class VII chitinase</fullName>
    </submittedName>
</protein>
<dbReference type="SUPFAM" id="SSF53955">
    <property type="entry name" value="Lysozyme-like"/>
    <property type="match status" value="1"/>
</dbReference>
<dbReference type="PANTHER" id="PTHR22595:SF194">
    <property type="entry name" value="CHITINASE FAMILY PROTEIN"/>
    <property type="match status" value="1"/>
</dbReference>
<evidence type="ECO:0000256" key="1">
    <source>
        <dbReference type="ARBA" id="ARBA00023157"/>
    </source>
</evidence>
<evidence type="ECO:0000256" key="2">
    <source>
        <dbReference type="PIRSR" id="PIRSR001060-1"/>
    </source>
</evidence>
<evidence type="ECO:0000259" key="5">
    <source>
        <dbReference type="PROSITE" id="PS00773"/>
    </source>
</evidence>
<feature type="disulfide bond" evidence="3">
    <location>
        <begin position="48"/>
        <end position="97"/>
    </location>
</feature>
<dbReference type="Gene3D" id="1.10.530.10">
    <property type="match status" value="1"/>
</dbReference>
<evidence type="ECO:0000256" key="4">
    <source>
        <dbReference type="SAM" id="SignalP"/>
    </source>
</evidence>
<feature type="chain" id="PRO_5022781273" evidence="4">
    <location>
        <begin position="27"/>
        <end position="231"/>
    </location>
</feature>
<dbReference type="CDD" id="cd00325">
    <property type="entry name" value="chitinase_GH19"/>
    <property type="match status" value="1"/>
</dbReference>
<accession>A0A5C0ZTP6</accession>
<organism evidence="6">
    <name type="scientific">Pinus contorta</name>
    <name type="common">Shore pine</name>
    <name type="synonym">Lodgepole pine</name>
    <dbReference type="NCBI Taxonomy" id="3339"/>
    <lineage>
        <taxon>Eukaryota</taxon>
        <taxon>Viridiplantae</taxon>
        <taxon>Streptophyta</taxon>
        <taxon>Embryophyta</taxon>
        <taxon>Tracheophyta</taxon>
        <taxon>Spermatophyta</taxon>
        <taxon>Pinopsida</taxon>
        <taxon>Pinidae</taxon>
        <taxon>Conifers I</taxon>
        <taxon>Pinales</taxon>
        <taxon>Pinaceae</taxon>
        <taxon>Pinus</taxon>
        <taxon>Pinus subgen. Pinus</taxon>
    </lineage>
</organism>
<feature type="signal peptide" evidence="4">
    <location>
        <begin position="1"/>
        <end position="26"/>
    </location>
</feature>
<keyword evidence="4" id="KW-0732">Signal</keyword>
<dbReference type="EMBL" id="MK521211">
    <property type="protein sequence ID" value="QEL09551.1"/>
    <property type="molecule type" value="mRNA"/>
</dbReference>
<proteinExistence type="evidence at transcript level"/>
<feature type="domain" description="Glycoside hydrolase family 19 catalytic" evidence="5">
    <location>
        <begin position="48"/>
        <end position="70"/>
    </location>
</feature>
<dbReference type="InterPro" id="IPR000726">
    <property type="entry name" value="Glyco_hydro_19_cat"/>
</dbReference>
<sequence length="231" mass="24506">MAAQLPVSAIILWFVFALSALSICRGAVSDIATEDFFNGILSAATDGCAGKTFYTYSDFINAANSFSSFGTTGTSDDNKREIAAFFGNVAHETTNLCFVEENAKSDNCDSSNTQYPCASGQQYYGRGPLQLTGNGNYGAAGSYLGVDLLNNPGLVAQDDLTSWKTALWFWNVNSNCHTAITSGQGFGATIQAINGAKECNGVNTAEVNDRVSRYTTYCSQLVVDPGSNLSC</sequence>
<feature type="disulfide bond" evidence="3">
    <location>
        <begin position="108"/>
        <end position="117"/>
    </location>
</feature>
<dbReference type="PIRSF" id="PIRSF001060">
    <property type="entry name" value="Endochitinase"/>
    <property type="match status" value="1"/>
</dbReference>
<dbReference type="PANTHER" id="PTHR22595">
    <property type="entry name" value="CHITINASE-RELATED"/>
    <property type="match status" value="1"/>
</dbReference>
<dbReference type="GO" id="GO:0016998">
    <property type="term" value="P:cell wall macromolecule catabolic process"/>
    <property type="evidence" value="ECO:0007669"/>
    <property type="project" value="InterPro"/>
</dbReference>
<name>A0A5C0ZTP6_PINCO</name>
<dbReference type="InterPro" id="IPR023346">
    <property type="entry name" value="Lysozyme-like_dom_sf"/>
</dbReference>
<keyword evidence="1 3" id="KW-1015">Disulfide bond</keyword>
<dbReference type="InterPro" id="IPR016283">
    <property type="entry name" value="Glyco_hydro_19"/>
</dbReference>
<evidence type="ECO:0000256" key="3">
    <source>
        <dbReference type="PIRSR" id="PIRSR001060-2"/>
    </source>
</evidence>
<feature type="active site" description="Proton donor" evidence="2">
    <location>
        <position position="92"/>
    </location>
</feature>
<dbReference type="PROSITE" id="PS00773">
    <property type="entry name" value="CHITINASE_19_1"/>
    <property type="match status" value="1"/>
</dbReference>
<evidence type="ECO:0000313" key="6">
    <source>
        <dbReference type="EMBL" id="QEL09551.1"/>
    </source>
</evidence>
<dbReference type="Gene3D" id="3.30.20.10">
    <property type="entry name" value="Endochitinase, domain 2"/>
    <property type="match status" value="1"/>
</dbReference>